<gene>
    <name evidence="2" type="ORF">D7X12_38755</name>
</gene>
<proteinExistence type="predicted"/>
<evidence type="ECO:0000313" key="2">
    <source>
        <dbReference type="EMBL" id="RKH31039.1"/>
    </source>
</evidence>
<reference evidence="3" key="1">
    <citation type="submission" date="2018-09" db="EMBL/GenBank/DDBJ databases">
        <authorList>
            <person name="Livingstone P.G."/>
            <person name="Whitworth D.E."/>
        </authorList>
    </citation>
    <scope>NUCLEOTIDE SEQUENCE [LARGE SCALE GENOMIC DNA]</scope>
    <source>
        <strain evidence="3">CA040B</strain>
    </source>
</reference>
<organism evidence="2 3">
    <name type="scientific">Corallococcus sicarius</name>
    <dbReference type="NCBI Taxonomy" id="2316726"/>
    <lineage>
        <taxon>Bacteria</taxon>
        <taxon>Pseudomonadati</taxon>
        <taxon>Myxococcota</taxon>
        <taxon>Myxococcia</taxon>
        <taxon>Myxococcales</taxon>
        <taxon>Cystobacterineae</taxon>
        <taxon>Myxococcaceae</taxon>
        <taxon>Corallococcus</taxon>
    </lineage>
</organism>
<evidence type="ECO:0000256" key="1">
    <source>
        <dbReference type="SAM" id="SignalP"/>
    </source>
</evidence>
<dbReference type="OrthoDB" id="5522073at2"/>
<dbReference type="RefSeq" id="WP_120630187.1">
    <property type="nucleotide sequence ID" value="NZ_RAWG01000463.1"/>
</dbReference>
<dbReference type="PROSITE" id="PS51257">
    <property type="entry name" value="PROKAR_LIPOPROTEIN"/>
    <property type="match status" value="1"/>
</dbReference>
<keyword evidence="3" id="KW-1185">Reference proteome</keyword>
<feature type="chain" id="PRO_5017234249" description="Lipoprotein" evidence="1">
    <location>
        <begin position="19"/>
        <end position="122"/>
    </location>
</feature>
<feature type="signal peptide" evidence="1">
    <location>
        <begin position="1"/>
        <end position="18"/>
    </location>
</feature>
<comment type="caution">
    <text evidence="2">The sequence shown here is derived from an EMBL/GenBank/DDBJ whole genome shotgun (WGS) entry which is preliminary data.</text>
</comment>
<dbReference type="EMBL" id="RAWG01000463">
    <property type="protein sequence ID" value="RKH31039.1"/>
    <property type="molecule type" value="Genomic_DNA"/>
</dbReference>
<evidence type="ECO:0000313" key="3">
    <source>
        <dbReference type="Proteomes" id="UP000273405"/>
    </source>
</evidence>
<name>A0A3A8MIN5_9BACT</name>
<dbReference type="Proteomes" id="UP000273405">
    <property type="component" value="Unassembled WGS sequence"/>
</dbReference>
<protein>
    <recommendedName>
        <fullName evidence="4">Lipoprotein</fullName>
    </recommendedName>
</protein>
<accession>A0A3A8MIN5</accession>
<dbReference type="AlphaFoldDB" id="A0A3A8MIN5"/>
<sequence>MKKIMIGLAALASLTLTACGGSVCDDLEDSANTLSDKAEKCGFEQPDNDEVTDADREACEESVKSCTDDDKTKIDSFVDCVNDIKECSDKTTAEQNSFSASTLACYLKLQGLSASCAAAAAE</sequence>
<evidence type="ECO:0008006" key="4">
    <source>
        <dbReference type="Google" id="ProtNLM"/>
    </source>
</evidence>
<keyword evidence="1" id="KW-0732">Signal</keyword>